<gene>
    <name evidence="2" type="ORF">BJB45_04045</name>
</gene>
<reference evidence="2 3" key="1">
    <citation type="submission" date="2013-08" db="EMBL/GenBank/DDBJ databases">
        <title>draft genome of Halomonas huanghegensis, strain BJGMM-B45T.</title>
        <authorList>
            <person name="Miao C."/>
            <person name="Wan Y."/>
            <person name="Jin W."/>
        </authorList>
    </citation>
    <scope>NUCLEOTIDE SEQUENCE [LARGE SCALE GENOMIC DNA]</scope>
    <source>
        <strain evidence="2 3">BJGMM-B45</strain>
    </source>
</reference>
<organism evidence="2 3">
    <name type="scientific">Halomonas huangheensis</name>
    <dbReference type="NCBI Taxonomy" id="1178482"/>
    <lineage>
        <taxon>Bacteria</taxon>
        <taxon>Pseudomonadati</taxon>
        <taxon>Pseudomonadota</taxon>
        <taxon>Gammaproteobacteria</taxon>
        <taxon>Oceanospirillales</taxon>
        <taxon>Halomonadaceae</taxon>
        <taxon>Halomonas</taxon>
    </lineage>
</organism>
<keyword evidence="3" id="KW-1185">Reference proteome</keyword>
<keyword evidence="1" id="KW-0812">Transmembrane</keyword>
<keyword evidence="1" id="KW-1133">Transmembrane helix</keyword>
<evidence type="ECO:0000313" key="3">
    <source>
        <dbReference type="Proteomes" id="UP000019113"/>
    </source>
</evidence>
<dbReference type="EMBL" id="AVBC01000039">
    <property type="protein sequence ID" value="ERL50312.1"/>
    <property type="molecule type" value="Genomic_DNA"/>
</dbReference>
<dbReference type="KEGG" id="hhu:AR456_05480"/>
<dbReference type="STRING" id="1178482.AR456_05480"/>
<accession>W1N438</accession>
<comment type="caution">
    <text evidence="2">The sequence shown here is derived from an EMBL/GenBank/DDBJ whole genome shotgun (WGS) entry which is preliminary data.</text>
</comment>
<feature type="transmembrane region" description="Helical" evidence="1">
    <location>
        <begin position="15"/>
        <end position="36"/>
    </location>
</feature>
<evidence type="ECO:0000256" key="1">
    <source>
        <dbReference type="SAM" id="Phobius"/>
    </source>
</evidence>
<dbReference type="AlphaFoldDB" id="W1N438"/>
<keyword evidence="1" id="KW-0472">Membrane</keyword>
<protein>
    <submittedName>
        <fullName evidence="2">Uncharacterized protein</fullName>
    </submittedName>
</protein>
<dbReference type="Proteomes" id="UP000019113">
    <property type="component" value="Unassembled WGS sequence"/>
</dbReference>
<dbReference type="PATRIC" id="fig|1178482.3.peg.3413"/>
<sequence length="64" mass="7248">MMLTECLVWMSSVGWFGWLMPLSMLLLVGLLVAALVKFLFFNRGNVDTVNTAMVQENTIPEDRP</sequence>
<evidence type="ECO:0000313" key="2">
    <source>
        <dbReference type="EMBL" id="ERL50312.1"/>
    </source>
</evidence>
<proteinExistence type="predicted"/>
<name>W1N438_9GAMM</name>